<evidence type="ECO:0000313" key="2">
    <source>
        <dbReference type="Proteomes" id="UP001225316"/>
    </source>
</evidence>
<dbReference type="Pfam" id="PF01663">
    <property type="entry name" value="Phosphodiest"/>
    <property type="match status" value="1"/>
</dbReference>
<sequence length="383" mass="44163">MKKKTLHLFIFADALGWELVQHYGILKKVTPQQKKCETLFGYSATCDPTILTGASPREHGHFSFFVKCDPKRSPFKLMRFFKWIPDRIGGYHKIRNRLSRYFSKSKGYTGYFQLYSVPFRFLPWLDYTEKQDIYEPGGIIGGQPTIFETWKQSGKVWHRSNWRNGDAANYAEMEALIRKGEVELAYLFTAGLDAAMHRYGPWSPQAKAAFLEFEQKVESLEALAKEHYDEVRIAIFSDHGMTEVTQNSDLRRRCEALPLKYGVDYIAVWDSTMARFWFSTDVAREQITALLQQANEGAIVSDEQLADWRCDFADQRYGELFYLLKPGILFVPSFLNMSHVPGMHGYSPDDKDSAASWLANFESKHPVNRLEDIYAVMQAAALD</sequence>
<keyword evidence="2" id="KW-1185">Reference proteome</keyword>
<reference evidence="1 2" key="1">
    <citation type="submission" date="2023-04" db="EMBL/GenBank/DDBJ databases">
        <title>A novel bacteria isolated from coastal sediment.</title>
        <authorList>
            <person name="Liu X.-J."/>
            <person name="Du Z.-J."/>
        </authorList>
    </citation>
    <scope>NUCLEOTIDE SEQUENCE [LARGE SCALE GENOMIC DNA]</scope>
    <source>
        <strain evidence="1 2">SDUM461003</strain>
    </source>
</reference>
<protein>
    <submittedName>
        <fullName evidence="1">Alkaline phosphatase family protein</fullName>
    </submittedName>
</protein>
<evidence type="ECO:0000313" key="1">
    <source>
        <dbReference type="EMBL" id="MDQ8206920.1"/>
    </source>
</evidence>
<dbReference type="Proteomes" id="UP001225316">
    <property type="component" value="Unassembled WGS sequence"/>
</dbReference>
<accession>A0ABU1ARY3</accession>
<comment type="caution">
    <text evidence="1">The sequence shown here is derived from an EMBL/GenBank/DDBJ whole genome shotgun (WGS) entry which is preliminary data.</text>
</comment>
<gene>
    <name evidence="1" type="ORF">QEH52_05330</name>
</gene>
<name>A0ABU1ARY3_9BACT</name>
<dbReference type="InterPro" id="IPR002591">
    <property type="entry name" value="Phosphodiest/P_Trfase"/>
</dbReference>
<proteinExistence type="predicted"/>
<organism evidence="1 2">
    <name type="scientific">Thalassobacterium maritimum</name>
    <dbReference type="NCBI Taxonomy" id="3041265"/>
    <lineage>
        <taxon>Bacteria</taxon>
        <taxon>Pseudomonadati</taxon>
        <taxon>Verrucomicrobiota</taxon>
        <taxon>Opitutia</taxon>
        <taxon>Puniceicoccales</taxon>
        <taxon>Coraliomargaritaceae</taxon>
        <taxon>Thalassobacterium</taxon>
    </lineage>
</organism>
<dbReference type="Gene3D" id="3.40.720.10">
    <property type="entry name" value="Alkaline Phosphatase, subunit A"/>
    <property type="match status" value="1"/>
</dbReference>
<dbReference type="SUPFAM" id="SSF53649">
    <property type="entry name" value="Alkaline phosphatase-like"/>
    <property type="match status" value="1"/>
</dbReference>
<dbReference type="EMBL" id="JARXHW010000008">
    <property type="protein sequence ID" value="MDQ8206920.1"/>
    <property type="molecule type" value="Genomic_DNA"/>
</dbReference>
<dbReference type="PANTHER" id="PTHR10151:SF120">
    <property type="entry name" value="BIS(5'-ADENOSYL)-TRIPHOSPHATASE"/>
    <property type="match status" value="1"/>
</dbReference>
<dbReference type="RefSeq" id="WP_308949058.1">
    <property type="nucleotide sequence ID" value="NZ_JARXHW010000008.1"/>
</dbReference>
<dbReference type="InterPro" id="IPR017850">
    <property type="entry name" value="Alkaline_phosphatase_core_sf"/>
</dbReference>
<dbReference type="PANTHER" id="PTHR10151">
    <property type="entry name" value="ECTONUCLEOTIDE PYROPHOSPHATASE/PHOSPHODIESTERASE"/>
    <property type="match status" value="1"/>
</dbReference>